<dbReference type="AlphaFoldDB" id="A0A0A5G8U8"/>
<reference evidence="1 2" key="1">
    <citation type="submission" date="2013-08" db="EMBL/GenBank/DDBJ databases">
        <authorList>
            <person name="Huang J."/>
            <person name="Wang G."/>
        </authorList>
    </citation>
    <scope>NUCLEOTIDE SEQUENCE [LARGE SCALE GENOMIC DNA]</scope>
    <source>
        <strain evidence="1 2">JSM 072002</strain>
    </source>
</reference>
<dbReference type="eggNOG" id="ENOG502Z7RX">
    <property type="taxonomic scope" value="Bacteria"/>
</dbReference>
<accession>A0A0A5G8U8</accession>
<dbReference type="STRING" id="1385512.N784_07295"/>
<dbReference type="OrthoDB" id="2351076at2"/>
<dbReference type="Proteomes" id="UP000030401">
    <property type="component" value="Unassembled WGS sequence"/>
</dbReference>
<keyword evidence="2" id="KW-1185">Reference proteome</keyword>
<evidence type="ECO:0000313" key="1">
    <source>
        <dbReference type="EMBL" id="KGX88464.1"/>
    </source>
</evidence>
<comment type="caution">
    <text evidence="1">The sequence shown here is derived from an EMBL/GenBank/DDBJ whole genome shotgun (WGS) entry which is preliminary data.</text>
</comment>
<protein>
    <recommendedName>
        <fullName evidence="3">Flagellar hook-length control protein-like C-terminal domain-containing protein</fullName>
    </recommendedName>
</protein>
<name>A0A0A5G8U8_9BACI</name>
<dbReference type="RefSeq" id="WP_036832014.1">
    <property type="nucleotide sequence ID" value="NZ_AVPG01000002.1"/>
</dbReference>
<evidence type="ECO:0000313" key="2">
    <source>
        <dbReference type="Proteomes" id="UP000030401"/>
    </source>
</evidence>
<gene>
    <name evidence="1" type="ORF">N784_07295</name>
</gene>
<evidence type="ECO:0008006" key="3">
    <source>
        <dbReference type="Google" id="ProtNLM"/>
    </source>
</evidence>
<proteinExistence type="predicted"/>
<sequence length="642" mass="72136">MSSQLVSKVMETIKTSGKSNNDSRPLLKAGQMITGRVTKLYPNQRAQIQLGTQRLTAQLEAPLDLHERYLFRVKSTDSIIQLHVVDKLHGTRGEKDASTLLQHLGYAVSKERLSLLQQLMKHDIPFQQQELKQALHLLEQMASKQGREKVIVHMLSQGMPLSKTVFHALHTRIMEPLTLLSTLQAIQAELISSTSNRLQHQLLHPIQSLLHTSSQTVMQAMGETLQWELVNQQQDAFQLLKKIGIIDRNVSLSSFMKDVVTNRASAFSITEGTSLSSTLSMGMKSAVNVHTILHSTLSQQLPVHGSAKRQFQLWANTLSQYAQLIAESGDSTNELTKHASALKQHTQGLFTATNTPVLLATLKQTVDAYTYQMIEQLVRVKGEVLEIKQPSKQWVDFSLNMQKVASQQVTKADLNLITQWLSHGIEIDGSPSSLPLKDAFYVQLKSALYALGMDHEFTLKNQIDKGQGNLATIKAAIIQALQEPVPSVLSEKLQTALHHLNGMPLQMVENNQMLQMTLQLPGEWFGIAQDLLMNMEGKKSEENDEIDSDYCHILFYLQLNALKETVIDMRVQKRIVQVIIYTEKSDLSPYINSLKPTLAKGLEKVGYQLSSVQYKPIEEEVRPKRAPTLKQDKYQGGIDFKV</sequence>
<organism evidence="1 2">
    <name type="scientific">Pontibacillus litoralis JSM 072002</name>
    <dbReference type="NCBI Taxonomy" id="1385512"/>
    <lineage>
        <taxon>Bacteria</taxon>
        <taxon>Bacillati</taxon>
        <taxon>Bacillota</taxon>
        <taxon>Bacilli</taxon>
        <taxon>Bacillales</taxon>
        <taxon>Bacillaceae</taxon>
        <taxon>Pontibacillus</taxon>
    </lineage>
</organism>
<dbReference type="EMBL" id="AVPG01000002">
    <property type="protein sequence ID" value="KGX88464.1"/>
    <property type="molecule type" value="Genomic_DNA"/>
</dbReference>